<dbReference type="SMART" id="SM00091">
    <property type="entry name" value="PAS"/>
    <property type="match status" value="1"/>
</dbReference>
<dbReference type="InterPro" id="IPR013655">
    <property type="entry name" value="PAS_fold_3"/>
</dbReference>
<keyword evidence="4" id="KW-1185">Reference proteome</keyword>
<dbReference type="InterPro" id="IPR003018">
    <property type="entry name" value="GAF"/>
</dbReference>
<dbReference type="Gene3D" id="3.30.450.20">
    <property type="entry name" value="PAS domain"/>
    <property type="match status" value="1"/>
</dbReference>
<feature type="domain" description="PAS" evidence="2">
    <location>
        <begin position="189"/>
        <end position="254"/>
    </location>
</feature>
<dbReference type="InterPro" id="IPR000014">
    <property type="entry name" value="PAS"/>
</dbReference>
<dbReference type="SUPFAM" id="SSF55781">
    <property type="entry name" value="GAF domain-like"/>
    <property type="match status" value="1"/>
</dbReference>
<dbReference type="SMART" id="SM00065">
    <property type="entry name" value="GAF"/>
    <property type="match status" value="1"/>
</dbReference>
<evidence type="ECO:0000313" key="3">
    <source>
        <dbReference type="EMBL" id="MBB5018862.1"/>
    </source>
</evidence>
<dbReference type="InterPro" id="IPR029016">
    <property type="entry name" value="GAF-like_dom_sf"/>
</dbReference>
<name>A0A840MQ28_9PROT</name>
<sequence length="297" mass="32950">MIHVTHDDWGDDPSASGMGEMIRLLESMLNGMELDLVLDGIVSLAERQAKGARCLISLADTPARRLRLSSSPHVPLELILELEDLPFGEEGGGFGLVAERGQVVAASDVEHDHSWRAVSDTLLAAGIHSVLAYPVLGQGKEVVAVVSLLFKDKHVSRSNEQILLRRVARLVHLAIRSDHKFRHLQESEQLYRTVVESLAVPAFILRGDRFCYVNPAMETLVGYTATEMQDHVAWEWIESADRQQARADLIGVQRGEVNQVHHAYRFHTKQGEDVSVDLQIRPVRFHNAPAALAIGTV</sequence>
<proteinExistence type="predicted"/>
<dbReference type="Pfam" id="PF08447">
    <property type="entry name" value="PAS_3"/>
    <property type="match status" value="1"/>
</dbReference>
<dbReference type="RefSeq" id="WP_184038806.1">
    <property type="nucleotide sequence ID" value="NZ_JACHHY010000012.1"/>
</dbReference>
<reference evidence="3 4" key="1">
    <citation type="submission" date="2020-08" db="EMBL/GenBank/DDBJ databases">
        <title>Genomic Encyclopedia of Type Strains, Phase IV (KMG-IV): sequencing the most valuable type-strain genomes for metagenomic binning, comparative biology and taxonomic classification.</title>
        <authorList>
            <person name="Goeker M."/>
        </authorList>
    </citation>
    <scope>NUCLEOTIDE SEQUENCE [LARGE SCALE GENOMIC DNA]</scope>
    <source>
        <strain evidence="3 4">DSM 27165</strain>
    </source>
</reference>
<dbReference type="NCBIfam" id="TIGR00229">
    <property type="entry name" value="sensory_box"/>
    <property type="match status" value="1"/>
</dbReference>
<accession>A0A840MQ28</accession>
<dbReference type="Pfam" id="PF13185">
    <property type="entry name" value="GAF_2"/>
    <property type="match status" value="1"/>
</dbReference>
<feature type="domain" description="GAF" evidence="1">
    <location>
        <begin position="33"/>
        <end position="185"/>
    </location>
</feature>
<comment type="caution">
    <text evidence="3">The sequence shown here is derived from an EMBL/GenBank/DDBJ whole genome shotgun (WGS) entry which is preliminary data.</text>
</comment>
<dbReference type="CDD" id="cd00130">
    <property type="entry name" value="PAS"/>
    <property type="match status" value="1"/>
</dbReference>
<dbReference type="EMBL" id="JACHHY010000012">
    <property type="protein sequence ID" value="MBB5018862.1"/>
    <property type="molecule type" value="Genomic_DNA"/>
</dbReference>
<evidence type="ECO:0000259" key="1">
    <source>
        <dbReference type="SMART" id="SM00065"/>
    </source>
</evidence>
<dbReference type="InterPro" id="IPR035965">
    <property type="entry name" value="PAS-like_dom_sf"/>
</dbReference>
<dbReference type="SUPFAM" id="SSF55785">
    <property type="entry name" value="PYP-like sensor domain (PAS domain)"/>
    <property type="match status" value="1"/>
</dbReference>
<dbReference type="Gene3D" id="3.30.450.40">
    <property type="match status" value="1"/>
</dbReference>
<dbReference type="AlphaFoldDB" id="A0A840MQ28"/>
<evidence type="ECO:0000313" key="4">
    <source>
        <dbReference type="Proteomes" id="UP000575898"/>
    </source>
</evidence>
<evidence type="ECO:0000259" key="2">
    <source>
        <dbReference type="SMART" id="SM00091"/>
    </source>
</evidence>
<dbReference type="Proteomes" id="UP000575898">
    <property type="component" value="Unassembled WGS sequence"/>
</dbReference>
<protein>
    <submittedName>
        <fullName evidence="3">PAS domain S-box-containing protein</fullName>
    </submittedName>
</protein>
<gene>
    <name evidence="3" type="ORF">HNQ59_002159</name>
</gene>
<organism evidence="3 4">
    <name type="scientific">Chitinivorax tropicus</name>
    <dbReference type="NCBI Taxonomy" id="714531"/>
    <lineage>
        <taxon>Bacteria</taxon>
        <taxon>Pseudomonadati</taxon>
        <taxon>Pseudomonadota</taxon>
        <taxon>Betaproteobacteria</taxon>
        <taxon>Chitinivorax</taxon>
    </lineage>
</organism>